<dbReference type="Gene3D" id="2.60.40.1120">
    <property type="entry name" value="Carboxypeptidase-like, regulatory domain"/>
    <property type="match status" value="3"/>
</dbReference>
<dbReference type="InterPro" id="IPR013784">
    <property type="entry name" value="Carb-bd-like_fold"/>
</dbReference>
<evidence type="ECO:0000313" key="4">
    <source>
        <dbReference type="EMBL" id="GAB18437.1"/>
    </source>
</evidence>
<sequence>MTPGVNGHNGHLGDNVTPTGAYAEITGVVRRADSCVVAAATVTVIDVDGRQAAHTVTSTEGTFTVHALVEGQYVLVVSADGHQPAAATVLAAASALPIEIVLSGSAGLAGQVTNGASMRPISGAAITIVDHRGQVVATTATDATGQWAVGGIVDGAYTLIVTADGFDPAAESVSYAAASGAVVETALQTAAELSGQVTDGSPSAAPVPHSQVSLVDSSGTMTANAVTNASGRFIFTNVEPGDYTVIASGYAPSATTIDIEPGRFVNYEFTLGAAE</sequence>
<proteinExistence type="inferred from homology"/>
<comment type="caution">
    <text evidence="4">The sequence shown here is derived from an EMBL/GenBank/DDBJ whole genome shotgun (WGS) entry which is preliminary data.</text>
</comment>
<keyword evidence="3" id="KW-0732">Signal</keyword>
<dbReference type="PANTHER" id="PTHR36108:SF13">
    <property type="entry name" value="COLOSSIN-B-RELATED"/>
    <property type="match status" value="1"/>
</dbReference>
<dbReference type="eggNOG" id="COG4932">
    <property type="taxonomic scope" value="Bacteria"/>
</dbReference>
<evidence type="ECO:0000256" key="3">
    <source>
        <dbReference type="ARBA" id="ARBA00022729"/>
    </source>
</evidence>
<dbReference type="OrthoDB" id="7375466at2"/>
<reference evidence="4 5" key="1">
    <citation type="submission" date="2011-12" db="EMBL/GenBank/DDBJ databases">
        <title>Whole genome shotgun sequence of Gordonia effusa NBRC 100432.</title>
        <authorList>
            <person name="Yoshida I."/>
            <person name="Takarada H."/>
            <person name="Hosoyama A."/>
            <person name="Tsuchikane K."/>
            <person name="Katsumata H."/>
            <person name="Yamazaki S."/>
            <person name="Fujita N."/>
        </authorList>
    </citation>
    <scope>NUCLEOTIDE SEQUENCE [LARGE SCALE GENOMIC DNA]</scope>
    <source>
        <strain evidence="4 5">NBRC 100432</strain>
    </source>
</reference>
<dbReference type="SUPFAM" id="SSF49452">
    <property type="entry name" value="Starch-binding domain-like"/>
    <property type="match status" value="2"/>
</dbReference>
<dbReference type="SUPFAM" id="SSF49478">
    <property type="entry name" value="Cna protein B-type domain"/>
    <property type="match status" value="1"/>
</dbReference>
<keyword evidence="5" id="KW-1185">Reference proteome</keyword>
<accession>H0R036</accession>
<evidence type="ECO:0000256" key="1">
    <source>
        <dbReference type="ARBA" id="ARBA00007257"/>
    </source>
</evidence>
<comment type="similarity">
    <text evidence="1">Belongs to the serine-aspartate repeat-containing protein (SDr) family.</text>
</comment>
<dbReference type="Pfam" id="PF13620">
    <property type="entry name" value="CarboxypepD_reg"/>
    <property type="match status" value="3"/>
</dbReference>
<keyword evidence="2" id="KW-0964">Secreted</keyword>
<evidence type="ECO:0000256" key="2">
    <source>
        <dbReference type="ARBA" id="ARBA00022525"/>
    </source>
</evidence>
<evidence type="ECO:0000313" key="5">
    <source>
        <dbReference type="Proteomes" id="UP000035034"/>
    </source>
</evidence>
<dbReference type="PANTHER" id="PTHR36108">
    <property type="entry name" value="COLOSSIN-B-RELATED"/>
    <property type="match status" value="1"/>
</dbReference>
<dbReference type="AlphaFoldDB" id="H0R036"/>
<protein>
    <submittedName>
        <fullName evidence="4">Uncharacterized protein</fullName>
    </submittedName>
</protein>
<dbReference type="STRING" id="1077974.GOEFS_054_00510"/>
<gene>
    <name evidence="4" type="ORF">GOEFS_054_00510</name>
</gene>
<dbReference type="Proteomes" id="UP000035034">
    <property type="component" value="Unassembled WGS sequence"/>
</dbReference>
<name>H0R036_9ACTN</name>
<dbReference type="EMBL" id="BAEH01000054">
    <property type="protein sequence ID" value="GAB18437.1"/>
    <property type="molecule type" value="Genomic_DNA"/>
</dbReference>
<dbReference type="RefSeq" id="WP_007317774.1">
    <property type="nucleotide sequence ID" value="NZ_BAEH01000054.1"/>
</dbReference>
<organism evidence="4 5">
    <name type="scientific">Gordonia effusa NBRC 100432</name>
    <dbReference type="NCBI Taxonomy" id="1077974"/>
    <lineage>
        <taxon>Bacteria</taxon>
        <taxon>Bacillati</taxon>
        <taxon>Actinomycetota</taxon>
        <taxon>Actinomycetes</taxon>
        <taxon>Mycobacteriales</taxon>
        <taxon>Gordoniaceae</taxon>
        <taxon>Gordonia</taxon>
    </lineage>
</organism>
<dbReference type="GO" id="GO:0030246">
    <property type="term" value="F:carbohydrate binding"/>
    <property type="evidence" value="ECO:0007669"/>
    <property type="project" value="InterPro"/>
</dbReference>